<evidence type="ECO:0000313" key="4">
    <source>
        <dbReference type="Proteomes" id="UP000054166"/>
    </source>
</evidence>
<dbReference type="AlphaFoldDB" id="A0A0C3FE60"/>
<dbReference type="HOGENOM" id="CLU_2671940_0_0_1"/>
<accession>A0A0C3FE60</accession>
<sequence length="75" mass="8185">MTREYSMDSKTNAAAAAAADTTGNDFEKAQIGSVEGEKLEDVPATYESSRAERRVLLKLDTIILPLTALLYLSYV</sequence>
<evidence type="ECO:0000256" key="1">
    <source>
        <dbReference type="SAM" id="MobiDB-lite"/>
    </source>
</evidence>
<feature type="transmembrane region" description="Helical" evidence="2">
    <location>
        <begin position="55"/>
        <end position="74"/>
    </location>
</feature>
<evidence type="ECO:0000313" key="3">
    <source>
        <dbReference type="EMBL" id="KIM78209.1"/>
    </source>
</evidence>
<reference evidence="3 4" key="1">
    <citation type="submission" date="2014-04" db="EMBL/GenBank/DDBJ databases">
        <authorList>
            <consortium name="DOE Joint Genome Institute"/>
            <person name="Kuo A."/>
            <person name="Tarkka M."/>
            <person name="Buscot F."/>
            <person name="Kohler A."/>
            <person name="Nagy L.G."/>
            <person name="Floudas D."/>
            <person name="Copeland A."/>
            <person name="Barry K.W."/>
            <person name="Cichocki N."/>
            <person name="Veneault-Fourrey C."/>
            <person name="LaButti K."/>
            <person name="Lindquist E.A."/>
            <person name="Lipzen A."/>
            <person name="Lundell T."/>
            <person name="Morin E."/>
            <person name="Murat C."/>
            <person name="Sun H."/>
            <person name="Tunlid A."/>
            <person name="Henrissat B."/>
            <person name="Grigoriev I.V."/>
            <person name="Hibbett D.S."/>
            <person name="Martin F."/>
            <person name="Nordberg H.P."/>
            <person name="Cantor M.N."/>
            <person name="Hua S.X."/>
        </authorList>
    </citation>
    <scope>NUCLEOTIDE SEQUENCE [LARGE SCALE GENOMIC DNA]</scope>
    <source>
        <strain evidence="3 4">F 1598</strain>
    </source>
</reference>
<name>A0A0C3FE60_PILCF</name>
<dbReference type="EMBL" id="KN833018">
    <property type="protein sequence ID" value="KIM78209.1"/>
    <property type="molecule type" value="Genomic_DNA"/>
</dbReference>
<reference evidence="4" key="2">
    <citation type="submission" date="2015-01" db="EMBL/GenBank/DDBJ databases">
        <title>Evolutionary Origins and Diversification of the Mycorrhizal Mutualists.</title>
        <authorList>
            <consortium name="DOE Joint Genome Institute"/>
            <consortium name="Mycorrhizal Genomics Consortium"/>
            <person name="Kohler A."/>
            <person name="Kuo A."/>
            <person name="Nagy L.G."/>
            <person name="Floudas D."/>
            <person name="Copeland A."/>
            <person name="Barry K.W."/>
            <person name="Cichocki N."/>
            <person name="Veneault-Fourrey C."/>
            <person name="LaButti K."/>
            <person name="Lindquist E.A."/>
            <person name="Lipzen A."/>
            <person name="Lundell T."/>
            <person name="Morin E."/>
            <person name="Murat C."/>
            <person name="Riley R."/>
            <person name="Ohm R."/>
            <person name="Sun H."/>
            <person name="Tunlid A."/>
            <person name="Henrissat B."/>
            <person name="Grigoriev I.V."/>
            <person name="Hibbett D.S."/>
            <person name="Martin F."/>
        </authorList>
    </citation>
    <scope>NUCLEOTIDE SEQUENCE [LARGE SCALE GENOMIC DNA]</scope>
    <source>
        <strain evidence="4">F 1598</strain>
    </source>
</reference>
<dbReference type="InParanoid" id="A0A0C3FE60"/>
<evidence type="ECO:0000256" key="2">
    <source>
        <dbReference type="SAM" id="Phobius"/>
    </source>
</evidence>
<organism evidence="3 4">
    <name type="scientific">Piloderma croceum (strain F 1598)</name>
    <dbReference type="NCBI Taxonomy" id="765440"/>
    <lineage>
        <taxon>Eukaryota</taxon>
        <taxon>Fungi</taxon>
        <taxon>Dikarya</taxon>
        <taxon>Basidiomycota</taxon>
        <taxon>Agaricomycotina</taxon>
        <taxon>Agaricomycetes</taxon>
        <taxon>Agaricomycetidae</taxon>
        <taxon>Atheliales</taxon>
        <taxon>Atheliaceae</taxon>
        <taxon>Piloderma</taxon>
    </lineage>
</organism>
<protein>
    <submittedName>
        <fullName evidence="3">Uncharacterized protein</fullName>
    </submittedName>
</protein>
<keyword evidence="2" id="KW-1133">Transmembrane helix</keyword>
<keyword evidence="2" id="KW-0472">Membrane</keyword>
<gene>
    <name evidence="3" type="ORF">PILCRDRAFT_11430</name>
</gene>
<dbReference type="Proteomes" id="UP000054166">
    <property type="component" value="Unassembled WGS sequence"/>
</dbReference>
<feature type="region of interest" description="Disordered" evidence="1">
    <location>
        <begin position="1"/>
        <end position="22"/>
    </location>
</feature>
<keyword evidence="4" id="KW-1185">Reference proteome</keyword>
<keyword evidence="2" id="KW-0812">Transmembrane</keyword>
<proteinExistence type="predicted"/>